<keyword evidence="9 12" id="KW-0521">NADP</keyword>
<accession>A0ABY8KU55</accession>
<evidence type="ECO:0000256" key="8">
    <source>
        <dbReference type="ARBA" id="ARBA00022833"/>
    </source>
</evidence>
<proteinExistence type="inferred from homology"/>
<keyword evidence="6 12" id="KW-0686">Riboflavin biosynthesis</keyword>
<evidence type="ECO:0000313" key="15">
    <source>
        <dbReference type="Proteomes" id="UP001238523"/>
    </source>
</evidence>
<comment type="catalytic activity">
    <reaction evidence="12">
        <text>5-amino-6-(5-phospho-D-ribitylamino)uracil + NADP(+) = 5-amino-6-(5-phospho-D-ribosylamino)uracil + NADPH + H(+)</text>
        <dbReference type="Rhea" id="RHEA:17845"/>
        <dbReference type="ChEBI" id="CHEBI:15378"/>
        <dbReference type="ChEBI" id="CHEBI:57783"/>
        <dbReference type="ChEBI" id="CHEBI:58349"/>
        <dbReference type="ChEBI" id="CHEBI:58421"/>
        <dbReference type="ChEBI" id="CHEBI:58453"/>
        <dbReference type="EC" id="1.1.1.193"/>
    </reaction>
</comment>
<evidence type="ECO:0000256" key="10">
    <source>
        <dbReference type="ARBA" id="ARBA00023002"/>
    </source>
</evidence>
<comment type="cofactor">
    <cofactor evidence="12">
        <name>Zn(2+)</name>
        <dbReference type="ChEBI" id="CHEBI:29105"/>
    </cofactor>
    <text evidence="12">Binds 1 zinc ion.</text>
</comment>
<dbReference type="Proteomes" id="UP001238523">
    <property type="component" value="Chromosome"/>
</dbReference>
<dbReference type="Pfam" id="PF00383">
    <property type="entry name" value="dCMP_cyt_deam_1"/>
    <property type="match status" value="1"/>
</dbReference>
<comment type="similarity">
    <text evidence="5 12">In the C-terminal section; belongs to the HTP reductase family.</text>
</comment>
<dbReference type="InterPro" id="IPR016192">
    <property type="entry name" value="APOBEC/CMP_deaminase_Zn-bd"/>
</dbReference>
<evidence type="ECO:0000256" key="2">
    <source>
        <dbReference type="ARBA" id="ARBA00004882"/>
    </source>
</evidence>
<evidence type="ECO:0000259" key="13">
    <source>
        <dbReference type="PROSITE" id="PS51747"/>
    </source>
</evidence>
<keyword evidence="12 14" id="KW-0378">Hydrolase</keyword>
<comment type="pathway">
    <text evidence="3 12">Cofactor biosynthesis; riboflavin biosynthesis; 5-amino-6-(D-ribitylamino)uracil from GTP: step 3/4.</text>
</comment>
<comment type="catalytic activity">
    <reaction evidence="12">
        <text>2,5-diamino-6-hydroxy-4-(5-phosphoribosylamino)-pyrimidine + H2O + H(+) = 5-amino-6-(5-phospho-D-ribosylamino)uracil + NH4(+)</text>
        <dbReference type="Rhea" id="RHEA:21868"/>
        <dbReference type="ChEBI" id="CHEBI:15377"/>
        <dbReference type="ChEBI" id="CHEBI:15378"/>
        <dbReference type="ChEBI" id="CHEBI:28938"/>
        <dbReference type="ChEBI" id="CHEBI:58453"/>
        <dbReference type="ChEBI" id="CHEBI:58614"/>
        <dbReference type="EC" id="3.5.4.26"/>
    </reaction>
</comment>
<dbReference type="InterPro" id="IPR016193">
    <property type="entry name" value="Cytidine_deaminase-like"/>
</dbReference>
<keyword evidence="10 12" id="KW-0560">Oxidoreductase</keyword>
<evidence type="ECO:0000256" key="4">
    <source>
        <dbReference type="ARBA" id="ARBA00005259"/>
    </source>
</evidence>
<evidence type="ECO:0000256" key="1">
    <source>
        <dbReference type="ARBA" id="ARBA00002151"/>
    </source>
</evidence>
<dbReference type="PROSITE" id="PS51747">
    <property type="entry name" value="CYT_DCMP_DEAMINASES_2"/>
    <property type="match status" value="1"/>
</dbReference>
<comment type="similarity">
    <text evidence="4 12">In the N-terminal section; belongs to the cytidine and deoxycytidylate deaminase family.</text>
</comment>
<dbReference type="InterPro" id="IPR002734">
    <property type="entry name" value="RibDG_C"/>
</dbReference>
<keyword evidence="8 12" id="KW-0862">Zinc</keyword>
<keyword evidence="11" id="KW-0511">Multifunctional enzyme</keyword>
<dbReference type="Gene3D" id="3.40.140.10">
    <property type="entry name" value="Cytidine Deaminase, domain 2"/>
    <property type="match status" value="1"/>
</dbReference>
<dbReference type="InterPro" id="IPR002125">
    <property type="entry name" value="CMP_dCMP_dom"/>
</dbReference>
<evidence type="ECO:0000256" key="5">
    <source>
        <dbReference type="ARBA" id="ARBA00007417"/>
    </source>
</evidence>
<evidence type="ECO:0000313" key="14">
    <source>
        <dbReference type="EMBL" id="WGF92593.1"/>
    </source>
</evidence>
<dbReference type="InterPro" id="IPR004794">
    <property type="entry name" value="Eubact_RibD"/>
</dbReference>
<sequence>MKIHEKYMTRCIQLAKNGLGTTYPNPLVGSVIVYNKTIIGEGWHYKAGQPHAEVNAISAVRQTNYLNDSTIYVSLEPCSHFGKTPPCADLIVNSGIKKVVIGSLDPNPQVAGRGIKKLIEAGCQVIVGVLEDKCNLLNKRFFSFHQKKRPYIILKWAQTADGFIAPKETTRKETKPVWITNEFSRQLVHKMRSEEQAILVGTNTVLQDNPSLTVRDWTGENPTRIVLDRQLKISRDASVFDANSKTIVFSEKDSENLENVIFERIDFSKEIPQQICAVLFQKNIQSVIIEGGAKTLQTFIDANLWDEAFVFKGNNAFIEGVKAPVFTGEIISEHKITNNMLYIFKNPHS</sequence>
<name>A0ABY8KU55_9FLAO</name>
<dbReference type="GO" id="GO:0008703">
    <property type="term" value="F:5-amino-6-(5-phosphoribosylamino)uracil reductase activity"/>
    <property type="evidence" value="ECO:0007669"/>
    <property type="project" value="UniProtKB-EC"/>
</dbReference>
<evidence type="ECO:0000256" key="3">
    <source>
        <dbReference type="ARBA" id="ARBA00004910"/>
    </source>
</evidence>
<evidence type="ECO:0000256" key="12">
    <source>
        <dbReference type="PIRNR" id="PIRNR006769"/>
    </source>
</evidence>
<gene>
    <name evidence="14" type="primary">ribD</name>
    <name evidence="14" type="ORF">QCQ61_15475</name>
</gene>
<keyword evidence="7 12" id="KW-0479">Metal-binding</keyword>
<dbReference type="PROSITE" id="PS00903">
    <property type="entry name" value="CYT_DCMP_DEAMINASES_1"/>
    <property type="match status" value="1"/>
</dbReference>
<evidence type="ECO:0000256" key="9">
    <source>
        <dbReference type="ARBA" id="ARBA00022857"/>
    </source>
</evidence>
<comment type="pathway">
    <text evidence="2 12">Cofactor biosynthesis; riboflavin biosynthesis; 5-amino-6-(D-ribitylamino)uracil from GTP: step 2/4.</text>
</comment>
<keyword evidence="15" id="KW-1185">Reference proteome</keyword>
<protein>
    <recommendedName>
        <fullName evidence="12">Riboflavin biosynthesis protein RibD</fullName>
    </recommendedName>
    <domain>
        <recommendedName>
            <fullName evidence="12">Diaminohydroxyphosphoribosylaminopyrimidine deaminase</fullName>
            <shortName evidence="12">DRAP deaminase</shortName>
            <ecNumber evidence="12">3.5.4.26</ecNumber>
        </recommendedName>
        <alternativeName>
            <fullName evidence="12">Riboflavin-specific deaminase</fullName>
        </alternativeName>
    </domain>
    <domain>
        <recommendedName>
            <fullName evidence="12">5-amino-6-(5-phosphoribosylamino)uracil reductase</fullName>
            <ecNumber evidence="12">1.1.1.193</ecNumber>
        </recommendedName>
        <alternativeName>
            <fullName evidence="12">HTP reductase</fullName>
        </alternativeName>
    </domain>
</protein>
<dbReference type="EMBL" id="CP122379">
    <property type="protein sequence ID" value="WGF92593.1"/>
    <property type="molecule type" value="Genomic_DNA"/>
</dbReference>
<dbReference type="Pfam" id="PF01872">
    <property type="entry name" value="RibD_C"/>
    <property type="match status" value="1"/>
</dbReference>
<evidence type="ECO:0000256" key="11">
    <source>
        <dbReference type="ARBA" id="ARBA00023268"/>
    </source>
</evidence>
<reference evidence="14 15" key="1">
    <citation type="submission" date="2023-04" db="EMBL/GenBank/DDBJ databases">
        <title>Taxonomic identification of the Arctic strain Aequorivita sp. nov. and transcriptomic analysis in response to temperature stress.</title>
        <authorList>
            <person name="Liu W."/>
            <person name="Cong B."/>
            <person name="Lin J."/>
        </authorList>
    </citation>
    <scope>NUCLEOTIDE SEQUENCE [LARGE SCALE GENOMIC DNA]</scope>
    <source>
        <strain evidence="14 15">Ant34-E75</strain>
    </source>
</reference>
<dbReference type="GO" id="GO:0008835">
    <property type="term" value="F:diaminohydroxyphosphoribosylaminopyrimidine deaminase activity"/>
    <property type="evidence" value="ECO:0007669"/>
    <property type="project" value="UniProtKB-EC"/>
</dbReference>
<dbReference type="PIRSF" id="PIRSF006769">
    <property type="entry name" value="RibD"/>
    <property type="match status" value="1"/>
</dbReference>
<evidence type="ECO:0000256" key="7">
    <source>
        <dbReference type="ARBA" id="ARBA00022723"/>
    </source>
</evidence>
<comment type="function">
    <text evidence="1 12">Converts 2,5-diamino-6-(ribosylamino)-4(3h)-pyrimidinone 5'-phosphate into 5-amino-6-(ribosylamino)-2,4(1h,3h)-pyrimidinedione 5'-phosphate.</text>
</comment>
<feature type="domain" description="CMP/dCMP-type deaminase" evidence="13">
    <location>
        <begin position="2"/>
        <end position="126"/>
    </location>
</feature>
<dbReference type="InterPro" id="IPR024072">
    <property type="entry name" value="DHFR-like_dom_sf"/>
</dbReference>
<dbReference type="PANTHER" id="PTHR38011">
    <property type="entry name" value="DIHYDROFOLATE REDUCTASE FAMILY PROTEIN (AFU_ORTHOLOGUE AFUA_8G06820)"/>
    <property type="match status" value="1"/>
</dbReference>
<dbReference type="SUPFAM" id="SSF53927">
    <property type="entry name" value="Cytidine deaminase-like"/>
    <property type="match status" value="1"/>
</dbReference>
<dbReference type="SUPFAM" id="SSF53597">
    <property type="entry name" value="Dihydrofolate reductase-like"/>
    <property type="match status" value="1"/>
</dbReference>
<dbReference type="Gene3D" id="3.40.430.10">
    <property type="entry name" value="Dihydrofolate Reductase, subunit A"/>
    <property type="match status" value="1"/>
</dbReference>
<dbReference type="InterPro" id="IPR050765">
    <property type="entry name" value="Riboflavin_Biosynth_HTPR"/>
</dbReference>
<dbReference type="PANTHER" id="PTHR38011:SF7">
    <property type="entry name" value="2,5-DIAMINO-6-RIBOSYLAMINO-4(3H)-PYRIMIDINONE 5'-PHOSPHATE REDUCTASE"/>
    <property type="match status" value="1"/>
</dbReference>
<organism evidence="14 15">
    <name type="scientific">Aequorivita marisscotiae</name>
    <dbReference type="NCBI Taxonomy" id="3040348"/>
    <lineage>
        <taxon>Bacteria</taxon>
        <taxon>Pseudomonadati</taxon>
        <taxon>Bacteroidota</taxon>
        <taxon>Flavobacteriia</taxon>
        <taxon>Flavobacteriales</taxon>
        <taxon>Flavobacteriaceae</taxon>
        <taxon>Aequorivita</taxon>
    </lineage>
</organism>
<dbReference type="RefSeq" id="WP_279448647.1">
    <property type="nucleotide sequence ID" value="NZ_CP122379.1"/>
</dbReference>
<evidence type="ECO:0000256" key="6">
    <source>
        <dbReference type="ARBA" id="ARBA00022619"/>
    </source>
</evidence>
<dbReference type="EC" id="1.1.1.193" evidence="12"/>
<dbReference type="CDD" id="cd01284">
    <property type="entry name" value="Riboflavin_deaminase-reductase"/>
    <property type="match status" value="1"/>
</dbReference>
<dbReference type="NCBIfam" id="TIGR00326">
    <property type="entry name" value="eubact_ribD"/>
    <property type="match status" value="1"/>
</dbReference>
<dbReference type="EC" id="3.5.4.26" evidence="12"/>